<dbReference type="RefSeq" id="XP_022152757.1">
    <property type="nucleotide sequence ID" value="XM_022297065.1"/>
</dbReference>
<accession>A0A6J1DH54</accession>
<evidence type="ECO:0000313" key="3">
    <source>
        <dbReference type="RefSeq" id="XP_022152757.1"/>
    </source>
</evidence>
<dbReference type="Proteomes" id="UP000504603">
    <property type="component" value="Unplaced"/>
</dbReference>
<dbReference type="GeneID" id="111020397"/>
<dbReference type="Pfam" id="PF05553">
    <property type="entry name" value="DUF761"/>
    <property type="match status" value="1"/>
</dbReference>
<keyword evidence="2" id="KW-1185">Reference proteome</keyword>
<dbReference type="PANTHER" id="PTHR36378:SF1">
    <property type="entry name" value="COTTON FIBER PROTEIN"/>
    <property type="match status" value="1"/>
</dbReference>
<proteinExistence type="predicted"/>
<gene>
    <name evidence="3" type="primary">LOC111020397</name>
</gene>
<dbReference type="OrthoDB" id="1926607at2759"/>
<dbReference type="AlphaFoldDB" id="A0A6J1DH54"/>
<dbReference type="KEGG" id="mcha:111020397"/>
<protein>
    <submittedName>
        <fullName evidence="3">Uncharacterized protein LOC111020397</fullName>
    </submittedName>
</protein>
<evidence type="ECO:0000256" key="1">
    <source>
        <dbReference type="SAM" id="MobiDB-lite"/>
    </source>
</evidence>
<dbReference type="InterPro" id="IPR008480">
    <property type="entry name" value="DUF761_pln"/>
</dbReference>
<dbReference type="PANTHER" id="PTHR36378">
    <property type="entry name" value="COTTON FIBER PROTEIN"/>
    <property type="match status" value="1"/>
</dbReference>
<name>A0A6J1DH54_MOMCH</name>
<feature type="compositionally biased region" description="Low complexity" evidence="1">
    <location>
        <begin position="109"/>
        <end position="121"/>
    </location>
</feature>
<organism evidence="2 3">
    <name type="scientific">Momordica charantia</name>
    <name type="common">Bitter gourd</name>
    <name type="synonym">Balsam pear</name>
    <dbReference type="NCBI Taxonomy" id="3673"/>
    <lineage>
        <taxon>Eukaryota</taxon>
        <taxon>Viridiplantae</taxon>
        <taxon>Streptophyta</taxon>
        <taxon>Embryophyta</taxon>
        <taxon>Tracheophyta</taxon>
        <taxon>Spermatophyta</taxon>
        <taxon>Magnoliopsida</taxon>
        <taxon>eudicotyledons</taxon>
        <taxon>Gunneridae</taxon>
        <taxon>Pentapetalae</taxon>
        <taxon>rosids</taxon>
        <taxon>fabids</taxon>
        <taxon>Cucurbitales</taxon>
        <taxon>Cucurbitaceae</taxon>
        <taxon>Momordiceae</taxon>
        <taxon>Momordica</taxon>
    </lineage>
</organism>
<feature type="region of interest" description="Disordered" evidence="1">
    <location>
        <begin position="71"/>
        <end position="162"/>
    </location>
</feature>
<feature type="compositionally biased region" description="Acidic residues" evidence="1">
    <location>
        <begin position="135"/>
        <end position="145"/>
    </location>
</feature>
<reference evidence="3" key="1">
    <citation type="submission" date="2025-08" db="UniProtKB">
        <authorList>
            <consortium name="RefSeq"/>
        </authorList>
    </citation>
    <scope>IDENTIFICATION</scope>
    <source>
        <strain evidence="3">OHB3-1</strain>
    </source>
</reference>
<evidence type="ECO:0000313" key="2">
    <source>
        <dbReference type="Proteomes" id="UP000504603"/>
    </source>
</evidence>
<sequence length="183" mass="20491">MDSKPQTVFAIEPTSDLSEAKNNTNGAGQIFKVAFFMLRRRQSKKSKVSVDMGPDKGMWRRLLGSMRPLHIHDNEESAPVATVESVTPSTKSKEDFEDALPMALPSPSPLSSSSPTSRSSSFNTSHYVSAANLQDLDDIGNDDNDDQRSTRDDGEGDEMIDAKAEEFIAQFYEQMRRQRYDIY</sequence>